<dbReference type="CDD" id="cd02137">
    <property type="entry name" value="MhqN-like"/>
    <property type="match status" value="1"/>
</dbReference>
<dbReference type="InterPro" id="IPR000415">
    <property type="entry name" value="Nitroreductase-like"/>
</dbReference>
<evidence type="ECO:0000313" key="4">
    <source>
        <dbReference type="EMBL" id="TCJ01661.1"/>
    </source>
</evidence>
<evidence type="ECO:0000313" key="5">
    <source>
        <dbReference type="Proteomes" id="UP000293846"/>
    </source>
</evidence>
<dbReference type="SUPFAM" id="SSF55469">
    <property type="entry name" value="FMN-dependent nitroreductase-like"/>
    <property type="match status" value="1"/>
</dbReference>
<evidence type="ECO:0000256" key="2">
    <source>
        <dbReference type="ARBA" id="ARBA00023002"/>
    </source>
</evidence>
<dbReference type="Pfam" id="PF00881">
    <property type="entry name" value="Nitroreductase"/>
    <property type="match status" value="1"/>
</dbReference>
<gene>
    <name evidence="4" type="ORF">E0Y62_22980</name>
</gene>
<comment type="similarity">
    <text evidence="1">Belongs to the nitroreductase family.</text>
</comment>
<dbReference type="Gene3D" id="3.40.109.10">
    <property type="entry name" value="NADH Oxidase"/>
    <property type="match status" value="1"/>
</dbReference>
<keyword evidence="2" id="KW-0560">Oxidoreductase</keyword>
<dbReference type="EMBL" id="SJTH01000054">
    <property type="protein sequence ID" value="TCJ01661.1"/>
    <property type="molecule type" value="Genomic_DNA"/>
</dbReference>
<name>A0A4R1AV71_9BACI</name>
<dbReference type="GO" id="GO:0016491">
    <property type="term" value="F:oxidoreductase activity"/>
    <property type="evidence" value="ECO:0007669"/>
    <property type="project" value="UniProtKB-KW"/>
</dbReference>
<organism evidence="4 5">
    <name type="scientific">Cytobacillus praedii</name>
    <dbReference type="NCBI Taxonomy" id="1742358"/>
    <lineage>
        <taxon>Bacteria</taxon>
        <taxon>Bacillati</taxon>
        <taxon>Bacillota</taxon>
        <taxon>Bacilli</taxon>
        <taxon>Bacillales</taxon>
        <taxon>Bacillaceae</taxon>
        <taxon>Cytobacillus</taxon>
    </lineage>
</organism>
<dbReference type="Proteomes" id="UP000293846">
    <property type="component" value="Unassembled WGS sequence"/>
</dbReference>
<dbReference type="InterPro" id="IPR029479">
    <property type="entry name" value="Nitroreductase"/>
</dbReference>
<comment type="caution">
    <text evidence="4">The sequence shown here is derived from an EMBL/GenBank/DDBJ whole genome shotgun (WGS) entry which is preliminary data.</text>
</comment>
<dbReference type="OrthoDB" id="9782629at2"/>
<reference evidence="4 5" key="1">
    <citation type="submission" date="2019-03" db="EMBL/GenBank/DDBJ databases">
        <authorList>
            <person name="Jensen L."/>
            <person name="Storgaard J."/>
            <person name="Sulaj E."/>
            <person name="Schramm A."/>
            <person name="Marshall I.P.G."/>
        </authorList>
    </citation>
    <scope>NUCLEOTIDE SEQUENCE [LARGE SCALE GENOMIC DNA]</scope>
    <source>
        <strain evidence="4 5">2017H2G3</strain>
    </source>
</reference>
<keyword evidence="5" id="KW-1185">Reference proteome</keyword>
<dbReference type="RefSeq" id="WP_131238402.1">
    <property type="nucleotide sequence ID" value="NZ_SJTH01000054.1"/>
</dbReference>
<sequence>MKMDFINLVQDRRSASNFLADQVIDQKELNEIFELVKLGPSAFNLQHTKYITVLDPDLKEQVRKAANGQYKVSSASAVVFVVGDKNAYQQAPEIYEGLKLLGIVNKQEYDHMVNDTISFYESGGEVFQRDEAIRNASLSAMLFMLAAKEKGWDTCPMIGFNQQEIKDLLKIDEQYEVVLMITIGKEKVSSRKPRGYRKPVSEFVTYI</sequence>
<protein>
    <submittedName>
        <fullName evidence="4">Nitroreductase family protein</fullName>
    </submittedName>
</protein>
<feature type="domain" description="Nitroreductase" evidence="3">
    <location>
        <begin position="10"/>
        <end position="185"/>
    </location>
</feature>
<proteinExistence type="inferred from homology"/>
<dbReference type="STRING" id="1742358.GCA_001439605_02309"/>
<accession>A0A4R1AV71</accession>
<dbReference type="AlphaFoldDB" id="A0A4R1AV71"/>
<evidence type="ECO:0000259" key="3">
    <source>
        <dbReference type="Pfam" id="PF00881"/>
    </source>
</evidence>
<dbReference type="PANTHER" id="PTHR43673:SF12">
    <property type="entry name" value="PROTEIN DRGA"/>
    <property type="match status" value="1"/>
</dbReference>
<evidence type="ECO:0000256" key="1">
    <source>
        <dbReference type="ARBA" id="ARBA00007118"/>
    </source>
</evidence>
<dbReference type="PANTHER" id="PTHR43673">
    <property type="entry name" value="NAD(P)H NITROREDUCTASE YDGI-RELATED"/>
    <property type="match status" value="1"/>
</dbReference>